<feature type="chain" id="PRO_5009312360" evidence="1">
    <location>
        <begin position="18"/>
        <end position="79"/>
    </location>
</feature>
<accession>A0A1I7YKP2</accession>
<dbReference type="Proteomes" id="UP000095287">
    <property type="component" value="Unplaced"/>
</dbReference>
<organism evidence="2 3">
    <name type="scientific">Steinernema glaseri</name>
    <dbReference type="NCBI Taxonomy" id="37863"/>
    <lineage>
        <taxon>Eukaryota</taxon>
        <taxon>Metazoa</taxon>
        <taxon>Ecdysozoa</taxon>
        <taxon>Nematoda</taxon>
        <taxon>Chromadorea</taxon>
        <taxon>Rhabditida</taxon>
        <taxon>Tylenchina</taxon>
        <taxon>Panagrolaimomorpha</taxon>
        <taxon>Strongyloidoidea</taxon>
        <taxon>Steinernematidae</taxon>
        <taxon>Steinernema</taxon>
    </lineage>
</organism>
<dbReference type="WBParaSite" id="L893_g17087.t1">
    <property type="protein sequence ID" value="L893_g17087.t1"/>
    <property type="gene ID" value="L893_g17087"/>
</dbReference>
<feature type="signal peptide" evidence="1">
    <location>
        <begin position="1"/>
        <end position="17"/>
    </location>
</feature>
<evidence type="ECO:0000313" key="2">
    <source>
        <dbReference type="Proteomes" id="UP000095287"/>
    </source>
</evidence>
<keyword evidence="1" id="KW-0732">Signal</keyword>
<dbReference type="AlphaFoldDB" id="A0A1I7YKP2"/>
<reference evidence="3" key="1">
    <citation type="submission" date="2016-11" db="UniProtKB">
        <authorList>
            <consortium name="WormBaseParasite"/>
        </authorList>
    </citation>
    <scope>IDENTIFICATION</scope>
</reference>
<keyword evidence="2" id="KW-1185">Reference proteome</keyword>
<sequence length="79" mass="8788">MPPFLLGGGHLGNCVLALLAVSYQELLWRRHGQLLLCKSKESKELQKLQALDINAPSARQNMGKRQCSLFPLPDTTDID</sequence>
<protein>
    <submittedName>
        <fullName evidence="3">Secreted protein</fullName>
    </submittedName>
</protein>
<evidence type="ECO:0000256" key="1">
    <source>
        <dbReference type="SAM" id="SignalP"/>
    </source>
</evidence>
<proteinExistence type="predicted"/>
<name>A0A1I7YKP2_9BILA</name>
<evidence type="ECO:0000313" key="3">
    <source>
        <dbReference type="WBParaSite" id="L893_g17087.t1"/>
    </source>
</evidence>